<dbReference type="GO" id="GO:0015074">
    <property type="term" value="P:DNA integration"/>
    <property type="evidence" value="ECO:0007669"/>
    <property type="project" value="InterPro"/>
</dbReference>
<name>A0A9D4DSB0_DREPO</name>
<gene>
    <name evidence="2" type="ORF">DPMN_188552</name>
</gene>
<dbReference type="Proteomes" id="UP000828390">
    <property type="component" value="Unassembled WGS sequence"/>
</dbReference>
<evidence type="ECO:0000259" key="1">
    <source>
        <dbReference type="PROSITE" id="PS50994"/>
    </source>
</evidence>
<comment type="caution">
    <text evidence="2">The sequence shown here is derived from an EMBL/GenBank/DDBJ whole genome shotgun (WGS) entry which is preliminary data.</text>
</comment>
<dbReference type="SUPFAM" id="SSF53098">
    <property type="entry name" value="Ribonuclease H-like"/>
    <property type="match status" value="1"/>
</dbReference>
<evidence type="ECO:0000313" key="2">
    <source>
        <dbReference type="EMBL" id="KAH3753901.1"/>
    </source>
</evidence>
<sequence>MNEILNKLGLSSVCETFEREKITPDIVSKLSAHEMEMLGISNRTDMMRLRIESNKHGCFKPSKDASLGGAPQFNIPKTVLENLVENGFKIIDIARLLAVSERTVYRRMMRYGLSKQSFSTLTDDNLDEHVTEVIKEFPFCGENMIMQLLRQKGINIQRYRLRESIHILNPTRISKRKRGRLHRRVYEVAGPNHLWHIDTNHKLVRWRFVVIGGIDGYSRMVTFMSCSDNNKAYTVLESFKSGVQKYGIPKKVRSDKGLENVGVADFMLAKRGTGSMITGRSTHNQRIERLWRDVFEGVLSYFYHLFYYMEDNRILDSLNIVHLIALHYIYMKEINRRLSLWTQAWSTHRLRTVRSSPHALWISGQMQSPVGFDLDDTNDGDTDDSGDIQIASIDGRPIFAPLEQVISDNCRVMLQARISFPRININHGIDDYIACVDIIDRHNQI</sequence>
<dbReference type="Pfam" id="PF24764">
    <property type="entry name" value="rva_4"/>
    <property type="match status" value="1"/>
</dbReference>
<dbReference type="PROSITE" id="PS50994">
    <property type="entry name" value="INTEGRASE"/>
    <property type="match status" value="1"/>
</dbReference>
<proteinExistence type="predicted"/>
<dbReference type="InterPro" id="IPR036397">
    <property type="entry name" value="RNaseH_sf"/>
</dbReference>
<feature type="domain" description="Integrase catalytic" evidence="1">
    <location>
        <begin position="187"/>
        <end position="365"/>
    </location>
</feature>
<keyword evidence="3" id="KW-1185">Reference proteome</keyword>
<dbReference type="Gene3D" id="3.30.420.10">
    <property type="entry name" value="Ribonuclease H-like superfamily/Ribonuclease H"/>
    <property type="match status" value="1"/>
</dbReference>
<dbReference type="PANTHER" id="PTHR46791:SF4">
    <property type="match status" value="1"/>
</dbReference>
<dbReference type="InterPro" id="IPR058913">
    <property type="entry name" value="Integrase_dom_put"/>
</dbReference>
<dbReference type="EMBL" id="JAIWYP010000010">
    <property type="protein sequence ID" value="KAH3753901.1"/>
    <property type="molecule type" value="Genomic_DNA"/>
</dbReference>
<evidence type="ECO:0000313" key="3">
    <source>
        <dbReference type="Proteomes" id="UP000828390"/>
    </source>
</evidence>
<accession>A0A9D4DSB0</accession>
<dbReference type="InterPro" id="IPR012337">
    <property type="entry name" value="RNaseH-like_sf"/>
</dbReference>
<reference evidence="2" key="1">
    <citation type="journal article" date="2019" name="bioRxiv">
        <title>The Genome of the Zebra Mussel, Dreissena polymorpha: A Resource for Invasive Species Research.</title>
        <authorList>
            <person name="McCartney M.A."/>
            <person name="Auch B."/>
            <person name="Kono T."/>
            <person name="Mallez S."/>
            <person name="Zhang Y."/>
            <person name="Obille A."/>
            <person name="Becker A."/>
            <person name="Abrahante J.E."/>
            <person name="Garbe J."/>
            <person name="Badalamenti J.P."/>
            <person name="Herman A."/>
            <person name="Mangelson H."/>
            <person name="Liachko I."/>
            <person name="Sullivan S."/>
            <person name="Sone E.D."/>
            <person name="Koren S."/>
            <person name="Silverstein K.A.T."/>
            <person name="Beckman K.B."/>
            <person name="Gohl D.M."/>
        </authorList>
    </citation>
    <scope>NUCLEOTIDE SEQUENCE</scope>
    <source>
        <strain evidence="2">Duluth1</strain>
        <tissue evidence="2">Whole animal</tissue>
    </source>
</reference>
<dbReference type="AlphaFoldDB" id="A0A9D4DSB0"/>
<reference evidence="2" key="2">
    <citation type="submission" date="2020-11" db="EMBL/GenBank/DDBJ databases">
        <authorList>
            <person name="McCartney M.A."/>
            <person name="Auch B."/>
            <person name="Kono T."/>
            <person name="Mallez S."/>
            <person name="Becker A."/>
            <person name="Gohl D.M."/>
            <person name="Silverstein K.A.T."/>
            <person name="Koren S."/>
            <person name="Bechman K.B."/>
            <person name="Herman A."/>
            <person name="Abrahante J.E."/>
            <person name="Garbe J."/>
        </authorList>
    </citation>
    <scope>NUCLEOTIDE SEQUENCE</scope>
    <source>
        <strain evidence="2">Duluth1</strain>
        <tissue evidence="2">Whole animal</tissue>
    </source>
</reference>
<dbReference type="GO" id="GO:0003676">
    <property type="term" value="F:nucleic acid binding"/>
    <property type="evidence" value="ECO:0007669"/>
    <property type="project" value="InterPro"/>
</dbReference>
<organism evidence="2 3">
    <name type="scientific">Dreissena polymorpha</name>
    <name type="common">Zebra mussel</name>
    <name type="synonym">Mytilus polymorpha</name>
    <dbReference type="NCBI Taxonomy" id="45954"/>
    <lineage>
        <taxon>Eukaryota</taxon>
        <taxon>Metazoa</taxon>
        <taxon>Spiralia</taxon>
        <taxon>Lophotrochozoa</taxon>
        <taxon>Mollusca</taxon>
        <taxon>Bivalvia</taxon>
        <taxon>Autobranchia</taxon>
        <taxon>Heteroconchia</taxon>
        <taxon>Euheterodonta</taxon>
        <taxon>Imparidentia</taxon>
        <taxon>Neoheterodontei</taxon>
        <taxon>Myida</taxon>
        <taxon>Dreissenoidea</taxon>
        <taxon>Dreissenidae</taxon>
        <taxon>Dreissena</taxon>
    </lineage>
</organism>
<dbReference type="PANTHER" id="PTHR46791">
    <property type="entry name" value="EXPRESSED PROTEIN"/>
    <property type="match status" value="1"/>
</dbReference>
<dbReference type="InterPro" id="IPR001584">
    <property type="entry name" value="Integrase_cat-core"/>
</dbReference>
<protein>
    <recommendedName>
        <fullName evidence="1">Integrase catalytic domain-containing protein</fullName>
    </recommendedName>
</protein>